<dbReference type="VEuPathDB" id="FungiDB:PPTG_01854"/>
<evidence type="ECO:0000313" key="2">
    <source>
        <dbReference type="EMBL" id="ETK79773.1"/>
    </source>
</evidence>
<name>W2G9K9_PHYNI</name>
<dbReference type="AlphaFoldDB" id="W2G9K9"/>
<evidence type="ECO:0000256" key="1">
    <source>
        <dbReference type="SAM" id="MobiDB-lite"/>
    </source>
</evidence>
<organism evidence="2">
    <name type="scientific">Phytophthora nicotianae</name>
    <name type="common">Potato buckeye rot agent</name>
    <name type="synonym">Phytophthora parasitica</name>
    <dbReference type="NCBI Taxonomy" id="4792"/>
    <lineage>
        <taxon>Eukaryota</taxon>
        <taxon>Sar</taxon>
        <taxon>Stramenopiles</taxon>
        <taxon>Oomycota</taxon>
        <taxon>Peronosporomycetes</taxon>
        <taxon>Peronosporales</taxon>
        <taxon>Peronosporaceae</taxon>
        <taxon>Phytophthora</taxon>
    </lineage>
</organism>
<protein>
    <submittedName>
        <fullName evidence="2">Uncharacterized protein</fullName>
    </submittedName>
</protein>
<dbReference type="Proteomes" id="UP000053236">
    <property type="component" value="Unassembled WGS sequence"/>
</dbReference>
<feature type="region of interest" description="Disordered" evidence="1">
    <location>
        <begin position="136"/>
        <end position="176"/>
    </location>
</feature>
<proteinExistence type="predicted"/>
<gene>
    <name evidence="2" type="ORF">L915_14393</name>
</gene>
<feature type="compositionally biased region" description="Basic and acidic residues" evidence="1">
    <location>
        <begin position="142"/>
        <end position="162"/>
    </location>
</feature>
<dbReference type="EMBL" id="KI687822">
    <property type="protein sequence ID" value="ETK79773.1"/>
    <property type="molecule type" value="Genomic_DNA"/>
</dbReference>
<accession>W2G9K9</accession>
<sequence length="176" mass="19303">MPACGTLDINFDCVVLPVDHKPETIQDVAVEFYALQPCGGRGVSQVMPLELKQKHEHVYNKFNGVGQSAVRDLNNLLGEAGSNSIKESKSVPLFDITSFKVYQVTVRYILDCVCYKEGNRPAPPAVALGLSIFDEPSSATDGQEHARQGESEIKPHMNKYSETDFANPKTISSLES</sequence>
<reference evidence="2" key="1">
    <citation type="submission" date="2013-11" db="EMBL/GenBank/DDBJ databases">
        <title>The Genome Sequence of Phytophthora parasitica CJ02B3.</title>
        <authorList>
            <consortium name="The Broad Institute Genomics Platform"/>
            <person name="Russ C."/>
            <person name="Tyler B."/>
            <person name="Panabieres F."/>
            <person name="Shan W."/>
            <person name="Tripathy S."/>
            <person name="Grunwald N."/>
            <person name="Machado M."/>
            <person name="Johnson C.S."/>
            <person name="Arredondo F."/>
            <person name="Hong C."/>
            <person name="Coffey M."/>
            <person name="Young S.K."/>
            <person name="Zeng Q."/>
            <person name="Gargeya S."/>
            <person name="Fitzgerald M."/>
            <person name="Abouelleil A."/>
            <person name="Alvarado L."/>
            <person name="Chapman S.B."/>
            <person name="Gainer-Dewar J."/>
            <person name="Goldberg J."/>
            <person name="Griggs A."/>
            <person name="Gujja S."/>
            <person name="Hansen M."/>
            <person name="Howarth C."/>
            <person name="Imamovic A."/>
            <person name="Ireland A."/>
            <person name="Larimer J."/>
            <person name="McCowan C."/>
            <person name="Murphy C."/>
            <person name="Pearson M."/>
            <person name="Poon T.W."/>
            <person name="Priest M."/>
            <person name="Roberts A."/>
            <person name="Saif S."/>
            <person name="Shea T."/>
            <person name="Sykes S."/>
            <person name="Wortman J."/>
            <person name="Nusbaum C."/>
            <person name="Birren B."/>
        </authorList>
    </citation>
    <scope>NUCLEOTIDE SEQUENCE [LARGE SCALE GENOMIC DNA]</scope>
    <source>
        <strain evidence="2">CJ02B3</strain>
    </source>
</reference>